<keyword evidence="2" id="KW-1185">Reference proteome</keyword>
<dbReference type="STRING" id="52441.SAMN05216302_1002146"/>
<dbReference type="RefSeq" id="WP_090696901.1">
    <property type="nucleotide sequence ID" value="NZ_FOSP01000002.1"/>
</dbReference>
<evidence type="ECO:0008006" key="3">
    <source>
        <dbReference type="Google" id="ProtNLM"/>
    </source>
</evidence>
<evidence type="ECO:0000313" key="1">
    <source>
        <dbReference type="EMBL" id="SFK24658.1"/>
    </source>
</evidence>
<accession>A0A1I3XYK2</accession>
<proteinExistence type="predicted"/>
<dbReference type="Proteomes" id="UP000199533">
    <property type="component" value="Unassembled WGS sequence"/>
</dbReference>
<dbReference type="EMBL" id="FOSP01000002">
    <property type="protein sequence ID" value="SFK24658.1"/>
    <property type="molecule type" value="Genomic_DNA"/>
</dbReference>
<sequence length="1297" mass="146350">MKNCSDLISSNVHLHIRDGTSQTSRLLPALDPAYFQLMDLRFHSLLAMAVDYAERMKFYNIHNAADGNWKSYFSADETVIIAIILSTDTKKLATFFKNRQYPDSGCVDVMNALHAALPAENQQQLIALYNVSVLLDNWLASLRSTQSQTGHELHQLIAGIITGLNKELQLLLQCFAYFLPDKPLDMFFSKDLIKLLKVPESEKQSVSLDFSDRPIDQLAIRSSFYAVVKAIEMAQRRSADLLTTSLQSQRHDPATGLLIAFLQLFQRLQQKTNRFTPGLVDFYYEQVLGAQAHPFEPDHTYLVVTLVNEKQTKWIPKGTVFLADRLSGKQETLYVSDDDVLIHGAKVGAMHTLFFNRDRLNSPENRLQETVFLPNISKKKNRQLATSCWLNSIPIISQEAVAGRSSFAAYPILGAPKNTETESLSVSQARIGFALASKTLLLKEGNRNINITLKFADAENNPEQDKFHHWIHKIAAVLKSSQDNDTEAIFTKEEAQDIFFKVFSNIFVIHLTGEEGWLPVDEYVPIYSGVDESISDNSLQIVFTLPADAPAITAYSSEVHGERYETQLPVVKFTLNPRGYLYPYNILNKLVLDWIKIDVSVSGNRTLVLHNQLGQLSAMTSFNPFGPLPEVGSYLLVGCTEAAVKQLTHFSLEIKWGGLPPGIGGFNTYYHGYDSPSNHNDFKINKSVLMEGKWLPEETAPETVDTLFQIKNSHHASNVLSETKQISCDALIPYWSPSDYFQTIIGLSYTPSSKKGFFKFTLTEPLDAFGHKKYPQILARALTHNARQRISKLRKAEPNTPYTPMVTSILANYHASSRITTGKSDNDSCLSTYQEKLIHLHPMGWENTAMQSGQAVFLLPQYTYSGNLLIGLETFDAGGLITLYFYLRENSLPTEHHSVEKLQWFFLSSNQWMPLSPKEVIADSTHGFMTSGIVTLDVPADINQGNTIMPDCLFWLCVSADQDMEKFCSLYAVFAQAIQVSRYLPGGEDIHKLTPFNSLPAGSIKQTKQSLPGMDNIWQVQSSVGGRSAENKIDVRIRMSERLRHKNRALLPLDYEQLLLARFPQIYKAKCFANLSPEYDSRYQRMCPRICSGHVTIAVLPYPVKQTHYGEQLWLSGHMVNAARDFINRYTSSFVTVHFVNPVYETIQVRCTVKLRNARNGGLYLGKLNDAISAYISPWHDTVGYTTHFGWCINKFDVQSYIQQLDFVDRVTNFSILRITPDGNALFNLLDSVAESKVTTESCEITPRYPWSIAEPMQQHFIEVDDSYVTIEPEITGIGELEIGSTFIIQNRDGETK</sequence>
<organism evidence="1 2">
    <name type="scientific">Nitrosomonas aestuarii</name>
    <dbReference type="NCBI Taxonomy" id="52441"/>
    <lineage>
        <taxon>Bacteria</taxon>
        <taxon>Pseudomonadati</taxon>
        <taxon>Pseudomonadota</taxon>
        <taxon>Betaproteobacteria</taxon>
        <taxon>Nitrosomonadales</taxon>
        <taxon>Nitrosomonadaceae</taxon>
        <taxon>Nitrosomonas</taxon>
    </lineage>
</organism>
<gene>
    <name evidence="1" type="ORF">SAMN05216302_1002146</name>
</gene>
<reference evidence="2" key="1">
    <citation type="submission" date="2016-10" db="EMBL/GenBank/DDBJ databases">
        <authorList>
            <person name="Varghese N."/>
            <person name="Submissions S."/>
        </authorList>
    </citation>
    <scope>NUCLEOTIDE SEQUENCE [LARGE SCALE GENOMIC DNA]</scope>
    <source>
        <strain evidence="2">Nm69</strain>
    </source>
</reference>
<evidence type="ECO:0000313" key="2">
    <source>
        <dbReference type="Proteomes" id="UP000199533"/>
    </source>
</evidence>
<protein>
    <recommendedName>
        <fullName evidence="3">Baseplate J-like protein</fullName>
    </recommendedName>
</protein>
<name>A0A1I3XYK2_9PROT</name>
<dbReference type="OrthoDB" id="9762853at2"/>